<keyword evidence="2" id="KW-1133">Transmembrane helix</keyword>
<proteinExistence type="predicted"/>
<dbReference type="PANTHER" id="PTHR41542:SF1">
    <property type="entry name" value="BLL5807 PROTEIN"/>
    <property type="match status" value="1"/>
</dbReference>
<evidence type="ECO:0000259" key="4">
    <source>
        <dbReference type="SMART" id="SM00978"/>
    </source>
</evidence>
<keyword evidence="2" id="KW-0472">Membrane</keyword>
<feature type="compositionally biased region" description="Polar residues" evidence="1">
    <location>
        <begin position="56"/>
        <end position="72"/>
    </location>
</feature>
<gene>
    <name evidence="5" type="ORF">BHC47_02980</name>
</gene>
<feature type="chain" id="PRO_5014990310" description="Tim44-like domain-containing protein" evidence="3">
    <location>
        <begin position="26"/>
        <end position="336"/>
    </location>
</feature>
<dbReference type="Proteomes" id="UP000231094">
    <property type="component" value="Unassembled WGS sequence"/>
</dbReference>
<sequence>MENRKLRYIASALILCLTLSPLAEAKRIGGGSNRGMSRSNYSSSYSNSGRNDYRANNHNNYSGQTQPRSSNTGRIIGAGVAGATIGALAGHAMANHNQQQSNASAPNADGNYSENTNDNSVAATQSANNDQPRVQSQPEQKNGFSWFWLLIIALGGFYLYRRFAGKKNHQTNIPYTSTGKYGNFNSSNINGNSNSTNIFGQKIVSNNNSIPHNSSTMADGSNTDAFLRFARQRFNHVQSMNNASNLEEIRRYFTSDMFADIRNDIMNNQDTAEFSNLNTDLVDNTQENGQYVASVRFSGLVSEELGSPQQPFSEIWHFVKPVGSQQDWLIAGIQQN</sequence>
<comment type="caution">
    <text evidence="5">The sequence shown here is derived from an EMBL/GenBank/DDBJ whole genome shotgun (WGS) entry which is preliminary data.</text>
</comment>
<evidence type="ECO:0000256" key="1">
    <source>
        <dbReference type="SAM" id="MobiDB-lite"/>
    </source>
</evidence>
<feature type="compositionally biased region" description="Low complexity" evidence="1">
    <location>
        <begin position="34"/>
        <end position="50"/>
    </location>
</feature>
<dbReference type="SMART" id="SM00978">
    <property type="entry name" value="Tim44"/>
    <property type="match status" value="1"/>
</dbReference>
<dbReference type="AlphaFoldDB" id="A0A2N9Y5S6"/>
<name>A0A2N9Y5S6_9NEIS</name>
<feature type="region of interest" description="Disordered" evidence="1">
    <location>
        <begin position="28"/>
        <end position="74"/>
    </location>
</feature>
<evidence type="ECO:0000313" key="6">
    <source>
        <dbReference type="Proteomes" id="UP000231094"/>
    </source>
</evidence>
<evidence type="ECO:0000256" key="2">
    <source>
        <dbReference type="SAM" id="Phobius"/>
    </source>
</evidence>
<feature type="signal peptide" evidence="3">
    <location>
        <begin position="1"/>
        <end position="25"/>
    </location>
</feature>
<dbReference type="RefSeq" id="WP_100116652.1">
    <property type="nucleotide sequence ID" value="NZ_MEIV01000022.1"/>
</dbReference>
<evidence type="ECO:0000313" key="5">
    <source>
        <dbReference type="EMBL" id="PIT63951.1"/>
    </source>
</evidence>
<protein>
    <recommendedName>
        <fullName evidence="4">Tim44-like domain-containing protein</fullName>
    </recommendedName>
</protein>
<feature type="domain" description="Tim44-like" evidence="4">
    <location>
        <begin position="214"/>
        <end position="335"/>
    </location>
</feature>
<keyword evidence="3" id="KW-0732">Signal</keyword>
<reference evidence="5 6" key="1">
    <citation type="journal article" date="2017" name="MBio">
        <title>Type VI secretion-mediated competition in the bee gut microbiome.</title>
        <authorList>
            <person name="Steele M.I."/>
            <person name="Kwong W.K."/>
            <person name="Powell J.E."/>
            <person name="Whiteley M."/>
            <person name="Moran N.A."/>
        </authorList>
    </citation>
    <scope>NUCLEOTIDE SEQUENCE [LARGE SCALE GENOMIC DNA]</scope>
    <source>
        <strain evidence="5 6">PEB0171</strain>
    </source>
</reference>
<dbReference type="Pfam" id="PF04280">
    <property type="entry name" value="Tim44"/>
    <property type="match status" value="1"/>
</dbReference>
<organism evidence="5 6">
    <name type="scientific">Snodgrassella alvi</name>
    <dbReference type="NCBI Taxonomy" id="1196083"/>
    <lineage>
        <taxon>Bacteria</taxon>
        <taxon>Pseudomonadati</taxon>
        <taxon>Pseudomonadota</taxon>
        <taxon>Betaproteobacteria</taxon>
        <taxon>Neisseriales</taxon>
        <taxon>Neisseriaceae</taxon>
        <taxon>Snodgrassella</taxon>
    </lineage>
</organism>
<evidence type="ECO:0000256" key="3">
    <source>
        <dbReference type="SAM" id="SignalP"/>
    </source>
</evidence>
<feature type="transmembrane region" description="Helical" evidence="2">
    <location>
        <begin position="143"/>
        <end position="160"/>
    </location>
</feature>
<dbReference type="EMBL" id="MEIV01000022">
    <property type="protein sequence ID" value="PIT63951.1"/>
    <property type="molecule type" value="Genomic_DNA"/>
</dbReference>
<accession>A0A2N9Y5S6</accession>
<dbReference type="PANTHER" id="PTHR41542">
    <property type="entry name" value="BLL5807 PROTEIN"/>
    <property type="match status" value="1"/>
</dbReference>
<dbReference type="InterPro" id="IPR007379">
    <property type="entry name" value="Tim44-like_dom"/>
</dbReference>
<feature type="region of interest" description="Disordered" evidence="1">
    <location>
        <begin position="96"/>
        <end position="138"/>
    </location>
</feature>
<keyword evidence="2" id="KW-0812">Transmembrane</keyword>